<dbReference type="GO" id="GO:0005737">
    <property type="term" value="C:cytoplasm"/>
    <property type="evidence" value="ECO:0007669"/>
    <property type="project" value="InterPro"/>
</dbReference>
<dbReference type="Pfam" id="PF00750">
    <property type="entry name" value="tRNA-synt_1d"/>
    <property type="match status" value="1"/>
</dbReference>
<dbReference type="InterPro" id="IPR009080">
    <property type="entry name" value="tRNAsynth_Ia_anticodon-bd"/>
</dbReference>
<comment type="similarity">
    <text evidence="1">Belongs to the class-I aminoacyl-tRNA synthetase family.</text>
</comment>
<dbReference type="PROSITE" id="PS00178">
    <property type="entry name" value="AA_TRNA_LIGASE_I"/>
    <property type="match status" value="1"/>
</dbReference>
<keyword evidence="7" id="KW-0030">Aminoacyl-tRNA synthetase</keyword>
<keyword evidence="6" id="KW-0648">Protein biosynthesis</keyword>
<dbReference type="SMART" id="SM00836">
    <property type="entry name" value="DALR_1"/>
    <property type="match status" value="1"/>
</dbReference>
<dbReference type="HAMAP" id="MF_00123">
    <property type="entry name" value="Arg_tRNA_synth"/>
    <property type="match status" value="1"/>
</dbReference>
<feature type="non-terminal residue" evidence="11">
    <location>
        <position position="1"/>
    </location>
</feature>
<dbReference type="GO" id="GO:0004814">
    <property type="term" value="F:arginine-tRNA ligase activity"/>
    <property type="evidence" value="ECO:0007669"/>
    <property type="project" value="UniProtKB-EC"/>
</dbReference>
<dbReference type="InterPro" id="IPR014729">
    <property type="entry name" value="Rossmann-like_a/b/a_fold"/>
</dbReference>
<reference evidence="11" key="1">
    <citation type="submission" date="2018-05" db="EMBL/GenBank/DDBJ databases">
        <authorList>
            <person name="Lanie J.A."/>
            <person name="Ng W.-L."/>
            <person name="Kazmierczak K.M."/>
            <person name="Andrzejewski T.M."/>
            <person name="Davidsen T.M."/>
            <person name="Wayne K.J."/>
            <person name="Tettelin H."/>
            <person name="Glass J.I."/>
            <person name="Rusch D."/>
            <person name="Podicherti R."/>
            <person name="Tsui H.-C.T."/>
            <person name="Winkler M.E."/>
        </authorList>
    </citation>
    <scope>NUCLEOTIDE SEQUENCE</scope>
</reference>
<evidence type="ECO:0000256" key="6">
    <source>
        <dbReference type="ARBA" id="ARBA00022917"/>
    </source>
</evidence>
<dbReference type="InterPro" id="IPR005148">
    <property type="entry name" value="Arg-tRNA-synth_N"/>
</dbReference>
<dbReference type="Gene3D" id="3.30.1360.70">
    <property type="entry name" value="Arginyl tRNA synthetase N-terminal domain"/>
    <property type="match status" value="1"/>
</dbReference>
<feature type="non-terminal residue" evidence="11">
    <location>
        <position position="552"/>
    </location>
</feature>
<evidence type="ECO:0000259" key="10">
    <source>
        <dbReference type="SMART" id="SM01016"/>
    </source>
</evidence>
<dbReference type="FunFam" id="3.40.50.620:FF:000116">
    <property type="entry name" value="Arginine--tRNA ligase"/>
    <property type="match status" value="1"/>
</dbReference>
<keyword evidence="3" id="KW-0436">Ligase</keyword>
<organism evidence="11">
    <name type="scientific">marine metagenome</name>
    <dbReference type="NCBI Taxonomy" id="408172"/>
    <lineage>
        <taxon>unclassified sequences</taxon>
        <taxon>metagenomes</taxon>
        <taxon>ecological metagenomes</taxon>
    </lineage>
</organism>
<evidence type="ECO:0000259" key="9">
    <source>
        <dbReference type="SMART" id="SM00836"/>
    </source>
</evidence>
<dbReference type="GO" id="GO:0005524">
    <property type="term" value="F:ATP binding"/>
    <property type="evidence" value="ECO:0007669"/>
    <property type="project" value="UniProtKB-KW"/>
</dbReference>
<dbReference type="Gene3D" id="3.40.50.620">
    <property type="entry name" value="HUPs"/>
    <property type="match status" value="1"/>
</dbReference>
<dbReference type="PANTHER" id="PTHR11956:SF5">
    <property type="entry name" value="ARGININE--TRNA LIGASE, CYTOPLASMIC"/>
    <property type="match status" value="1"/>
</dbReference>
<dbReference type="SMART" id="SM01016">
    <property type="entry name" value="Arg_tRNA_synt_N"/>
    <property type="match status" value="1"/>
</dbReference>
<dbReference type="PRINTS" id="PR01038">
    <property type="entry name" value="TRNASYNTHARG"/>
</dbReference>
<evidence type="ECO:0000256" key="8">
    <source>
        <dbReference type="ARBA" id="ARBA00049339"/>
    </source>
</evidence>
<dbReference type="AlphaFoldDB" id="A0A381PK01"/>
<evidence type="ECO:0000256" key="7">
    <source>
        <dbReference type="ARBA" id="ARBA00023146"/>
    </source>
</evidence>
<dbReference type="Gene3D" id="1.10.730.10">
    <property type="entry name" value="Isoleucyl-tRNA Synthetase, Domain 1"/>
    <property type="match status" value="1"/>
</dbReference>
<evidence type="ECO:0000256" key="3">
    <source>
        <dbReference type="ARBA" id="ARBA00022598"/>
    </source>
</evidence>
<dbReference type="Pfam" id="PF05746">
    <property type="entry name" value="DALR_1"/>
    <property type="match status" value="1"/>
</dbReference>
<evidence type="ECO:0000256" key="1">
    <source>
        <dbReference type="ARBA" id="ARBA00005594"/>
    </source>
</evidence>
<keyword evidence="5" id="KW-0067">ATP-binding</keyword>
<dbReference type="SUPFAM" id="SSF52374">
    <property type="entry name" value="Nucleotidylyl transferase"/>
    <property type="match status" value="1"/>
</dbReference>
<name>A0A381PK01_9ZZZZ</name>
<feature type="domain" description="Arginyl tRNA synthetase N-terminal" evidence="10">
    <location>
        <begin position="1"/>
        <end position="86"/>
    </location>
</feature>
<dbReference type="EC" id="6.1.1.19" evidence="2"/>
<evidence type="ECO:0000313" key="11">
    <source>
        <dbReference type="EMBL" id="SUZ66409.1"/>
    </source>
</evidence>
<protein>
    <recommendedName>
        <fullName evidence="2">arginine--tRNA ligase</fullName>
        <ecNumber evidence="2">6.1.1.19</ecNumber>
    </recommendedName>
</protein>
<feature type="domain" description="DALR anticodon binding" evidence="9">
    <location>
        <begin position="452"/>
        <end position="552"/>
    </location>
</feature>
<dbReference type="InterPro" id="IPR008909">
    <property type="entry name" value="DALR_anticod-bd"/>
</dbReference>
<dbReference type="NCBIfam" id="TIGR00456">
    <property type="entry name" value="argS"/>
    <property type="match status" value="1"/>
</dbReference>
<dbReference type="SUPFAM" id="SSF55190">
    <property type="entry name" value="Arginyl-tRNA synthetase (ArgRS), N-terminal 'additional' domain"/>
    <property type="match status" value="1"/>
</dbReference>
<dbReference type="InterPro" id="IPR035684">
    <property type="entry name" value="ArgRS_core"/>
</dbReference>
<proteinExistence type="inferred from homology"/>
<keyword evidence="4" id="KW-0547">Nucleotide-binding</keyword>
<evidence type="ECO:0000256" key="2">
    <source>
        <dbReference type="ARBA" id="ARBA00012837"/>
    </source>
</evidence>
<dbReference type="SUPFAM" id="SSF47323">
    <property type="entry name" value="Anticodon-binding domain of a subclass of class I aminoacyl-tRNA synthetases"/>
    <property type="match status" value="1"/>
</dbReference>
<accession>A0A381PK01</accession>
<dbReference type="InterPro" id="IPR001278">
    <property type="entry name" value="Arg-tRNA-ligase"/>
</dbReference>
<dbReference type="PANTHER" id="PTHR11956">
    <property type="entry name" value="ARGINYL-TRNA SYNTHETASE"/>
    <property type="match status" value="1"/>
</dbReference>
<sequence length="552" mass="61952">MNVRQLLNDCLSDAFERVCNESAPALVSPASRPEFGDYQANGAMAVAKRLRTNPRKLAEDVINATDLTGIVAETEIAGPGFINLTLSQEFLTGTLARADLVTHVPRPERIVIDYSSPNLAKTLHVGHLRSTVIGDAMARTLEILGHNVYRQNHIGDWGTPFGMLVTYLDEPGPSSDDLGNLDQVYALASQKFEQDPSFAETARNFVVDLQSGKEAALTRWKQYIELSSSHLQSIYDQLNISLKPDHIRGESAYNDDLSQVVRDLDHVGLLSLSDGAKCVFLNEFTGKEGKPLPMLVQKSDGGYLYHTTDLAALRYRHNVLHADRILYFTDARQNLHFRMLFAVARAGEFVPKATKLEHHPFGKLLDGDGRPFRSRDGSTIALNQLVEQAHERARTVVRSKNSNLDDVEFDNVVNAVAIGAIKYADLSKNRLNDYTFDWDSMLAFEGNTAPYLQYAFARIQSLFVRGNLNPESYREDIVLENQNERSLALQLCRFQETLELVGREAMPHHLCAYLYELTSHFMRFYETCPVLEAPEKARKSRLALCARTAKTL</sequence>
<dbReference type="Pfam" id="PF03485">
    <property type="entry name" value="Arg_tRNA_synt_N"/>
    <property type="match status" value="1"/>
</dbReference>
<evidence type="ECO:0000256" key="5">
    <source>
        <dbReference type="ARBA" id="ARBA00022840"/>
    </source>
</evidence>
<dbReference type="GO" id="GO:0006420">
    <property type="term" value="P:arginyl-tRNA aminoacylation"/>
    <property type="evidence" value="ECO:0007669"/>
    <property type="project" value="InterPro"/>
</dbReference>
<gene>
    <name evidence="11" type="ORF">METZ01_LOCUS19263</name>
</gene>
<dbReference type="InterPro" id="IPR036695">
    <property type="entry name" value="Arg-tRNA-synth_N_sf"/>
</dbReference>
<evidence type="ECO:0000256" key="4">
    <source>
        <dbReference type="ARBA" id="ARBA00022741"/>
    </source>
</evidence>
<dbReference type="EMBL" id="UINC01000983">
    <property type="protein sequence ID" value="SUZ66409.1"/>
    <property type="molecule type" value="Genomic_DNA"/>
</dbReference>
<dbReference type="CDD" id="cd00671">
    <property type="entry name" value="ArgRS_core"/>
    <property type="match status" value="1"/>
</dbReference>
<comment type="catalytic activity">
    <reaction evidence="8">
        <text>tRNA(Arg) + L-arginine + ATP = L-arginyl-tRNA(Arg) + AMP + diphosphate</text>
        <dbReference type="Rhea" id="RHEA:20301"/>
        <dbReference type="Rhea" id="RHEA-COMP:9658"/>
        <dbReference type="Rhea" id="RHEA-COMP:9673"/>
        <dbReference type="ChEBI" id="CHEBI:30616"/>
        <dbReference type="ChEBI" id="CHEBI:32682"/>
        <dbReference type="ChEBI" id="CHEBI:33019"/>
        <dbReference type="ChEBI" id="CHEBI:78442"/>
        <dbReference type="ChEBI" id="CHEBI:78513"/>
        <dbReference type="ChEBI" id="CHEBI:456215"/>
        <dbReference type="EC" id="6.1.1.19"/>
    </reaction>
</comment>
<dbReference type="InterPro" id="IPR001412">
    <property type="entry name" value="aa-tRNA-synth_I_CS"/>
</dbReference>